<dbReference type="RefSeq" id="WP_091633722.1">
    <property type="nucleotide sequence ID" value="NZ_FNYW01000009.1"/>
</dbReference>
<proteinExistence type="predicted"/>
<evidence type="ECO:0000256" key="2">
    <source>
        <dbReference type="ARBA" id="ARBA00022475"/>
    </source>
</evidence>
<organism evidence="8 9">
    <name type="scientific">Alkalibacterium gilvum</name>
    <dbReference type="NCBI Taxonomy" id="1130080"/>
    <lineage>
        <taxon>Bacteria</taxon>
        <taxon>Bacillati</taxon>
        <taxon>Bacillota</taxon>
        <taxon>Bacilli</taxon>
        <taxon>Lactobacillales</taxon>
        <taxon>Carnobacteriaceae</taxon>
        <taxon>Alkalibacterium</taxon>
    </lineage>
</organism>
<name>A0A1H6SR83_9LACT</name>
<evidence type="ECO:0000256" key="1">
    <source>
        <dbReference type="ARBA" id="ARBA00004651"/>
    </source>
</evidence>
<dbReference type="Gene3D" id="1.20.120.940">
    <property type="entry name" value="Putative aromatic acid exporter, C-terminal domain"/>
    <property type="match status" value="1"/>
</dbReference>
<keyword evidence="5 6" id="KW-0472">Membrane</keyword>
<keyword evidence="4 6" id="KW-1133">Transmembrane helix</keyword>
<evidence type="ECO:0000256" key="3">
    <source>
        <dbReference type="ARBA" id="ARBA00022692"/>
    </source>
</evidence>
<dbReference type="InterPro" id="IPR038323">
    <property type="entry name" value="ArAE_1_C_sf"/>
</dbReference>
<feature type="transmembrane region" description="Helical" evidence="6">
    <location>
        <begin position="98"/>
        <end position="117"/>
    </location>
</feature>
<evidence type="ECO:0000256" key="5">
    <source>
        <dbReference type="ARBA" id="ARBA00023136"/>
    </source>
</evidence>
<gene>
    <name evidence="8" type="ORF">SAMN04488113_10918</name>
</gene>
<feature type="transmembrane region" description="Helical" evidence="6">
    <location>
        <begin position="59"/>
        <end position="86"/>
    </location>
</feature>
<evidence type="ECO:0000313" key="9">
    <source>
        <dbReference type="Proteomes" id="UP000198564"/>
    </source>
</evidence>
<dbReference type="GO" id="GO:0005886">
    <property type="term" value="C:plasma membrane"/>
    <property type="evidence" value="ECO:0007669"/>
    <property type="project" value="UniProtKB-SubCell"/>
</dbReference>
<keyword evidence="2" id="KW-1003">Cell membrane</keyword>
<dbReference type="Pfam" id="PF06081">
    <property type="entry name" value="ArAE_1"/>
    <property type="match status" value="1"/>
</dbReference>
<dbReference type="InterPro" id="IPR021062">
    <property type="entry name" value="ArAE_1_C"/>
</dbReference>
<dbReference type="STRING" id="1130080.SAMN04488113_10918"/>
<comment type="subcellular location">
    <subcellularLocation>
        <location evidence="1">Cell membrane</location>
        <topology evidence="1">Multi-pass membrane protein</topology>
    </subcellularLocation>
</comment>
<reference evidence="9" key="1">
    <citation type="submission" date="2016-10" db="EMBL/GenBank/DDBJ databases">
        <authorList>
            <person name="Varghese N."/>
            <person name="Submissions S."/>
        </authorList>
    </citation>
    <scope>NUCLEOTIDE SEQUENCE [LARGE SCALE GENOMIC DNA]</scope>
    <source>
        <strain evidence="9">DSM 25751</strain>
    </source>
</reference>
<evidence type="ECO:0000256" key="4">
    <source>
        <dbReference type="ARBA" id="ARBA00022989"/>
    </source>
</evidence>
<dbReference type="EMBL" id="FNYW01000009">
    <property type="protein sequence ID" value="SEI66570.1"/>
    <property type="molecule type" value="Genomic_DNA"/>
</dbReference>
<dbReference type="Pfam" id="PF11728">
    <property type="entry name" value="ArAE_1_C"/>
    <property type="match status" value="1"/>
</dbReference>
<dbReference type="OrthoDB" id="357521at2"/>
<dbReference type="Proteomes" id="UP000198564">
    <property type="component" value="Unassembled WGS sequence"/>
</dbReference>
<evidence type="ECO:0000256" key="6">
    <source>
        <dbReference type="SAM" id="Phobius"/>
    </source>
</evidence>
<dbReference type="PANTHER" id="PTHR40064">
    <property type="entry name" value="MEMBRANE PROTEIN-RELATED"/>
    <property type="match status" value="1"/>
</dbReference>
<dbReference type="InterPro" id="IPR052984">
    <property type="entry name" value="UPF0421"/>
</dbReference>
<sequence length="318" mass="36948">MNIKFKMIKIVLATSIAIVIAKAVGVIYPFSAGTIAILSVLDTKKESIATALKRLGSTLMAFTIASIIFYFLGFSVWTFNLFLMVYVPAAYKLNFQSVIASTTVLVSHFITAESIALSWQINGFLLMIIGATTAIVFNLWMPSYEKDINENIRSIEEELRQLLRLFYTYLMGDTVYRELKVKAHQLSDLLEDTKKIALLDYQNRLVNNNDYYINYIEMRERQLDLLEMDIDNITAIKLKTEQNIVLAELFDDISKQLHEKNPVLSHLDHISSLYGHYRRSDLPKTREEFESRAVLFQILRNMEKFIEIKREFFMIYRD</sequence>
<dbReference type="PANTHER" id="PTHR40064:SF1">
    <property type="entry name" value="MEMBRANE PROTEIN"/>
    <property type="match status" value="1"/>
</dbReference>
<dbReference type="InterPro" id="IPR010343">
    <property type="entry name" value="ArAE_1"/>
</dbReference>
<protein>
    <submittedName>
        <fullName evidence="8">Uncharacterized membrane protein YgaE, UPF0421/DUF939 family</fullName>
    </submittedName>
</protein>
<accession>A0A1H6SR83</accession>
<feature type="domain" description="Putative aromatic acid exporter C-terminal" evidence="7">
    <location>
        <begin position="145"/>
        <end position="310"/>
    </location>
</feature>
<dbReference type="AlphaFoldDB" id="A0A1H6SR83"/>
<keyword evidence="9" id="KW-1185">Reference proteome</keyword>
<evidence type="ECO:0000259" key="7">
    <source>
        <dbReference type="Pfam" id="PF11728"/>
    </source>
</evidence>
<evidence type="ECO:0000313" key="8">
    <source>
        <dbReference type="EMBL" id="SEI66570.1"/>
    </source>
</evidence>
<feature type="transmembrane region" description="Helical" evidence="6">
    <location>
        <begin position="123"/>
        <end position="141"/>
    </location>
</feature>
<keyword evidence="3 6" id="KW-0812">Transmembrane</keyword>